<gene>
    <name evidence="1" type="ORF">HETIRDRAFT_115560</name>
</gene>
<dbReference type="RefSeq" id="XP_009546778.1">
    <property type="nucleotide sequence ID" value="XM_009548483.1"/>
</dbReference>
<dbReference type="GeneID" id="20666488"/>
<reference evidence="1 2" key="1">
    <citation type="journal article" date="2012" name="New Phytol.">
        <title>Insight into trade-off between wood decay and parasitism from the genome of a fungal forest pathogen.</title>
        <authorList>
            <person name="Olson A."/>
            <person name="Aerts A."/>
            <person name="Asiegbu F."/>
            <person name="Belbahri L."/>
            <person name="Bouzid O."/>
            <person name="Broberg A."/>
            <person name="Canback B."/>
            <person name="Coutinho P.M."/>
            <person name="Cullen D."/>
            <person name="Dalman K."/>
            <person name="Deflorio G."/>
            <person name="van Diepen L.T."/>
            <person name="Dunand C."/>
            <person name="Duplessis S."/>
            <person name="Durling M."/>
            <person name="Gonthier P."/>
            <person name="Grimwood J."/>
            <person name="Fossdal C.G."/>
            <person name="Hansson D."/>
            <person name="Henrissat B."/>
            <person name="Hietala A."/>
            <person name="Himmelstrand K."/>
            <person name="Hoffmeister D."/>
            <person name="Hogberg N."/>
            <person name="James T.Y."/>
            <person name="Karlsson M."/>
            <person name="Kohler A."/>
            <person name="Kues U."/>
            <person name="Lee Y.H."/>
            <person name="Lin Y.C."/>
            <person name="Lind M."/>
            <person name="Lindquist E."/>
            <person name="Lombard V."/>
            <person name="Lucas S."/>
            <person name="Lunden K."/>
            <person name="Morin E."/>
            <person name="Murat C."/>
            <person name="Park J."/>
            <person name="Raffaello T."/>
            <person name="Rouze P."/>
            <person name="Salamov A."/>
            <person name="Schmutz J."/>
            <person name="Solheim H."/>
            <person name="Stahlberg J."/>
            <person name="Velez H."/>
            <person name="de Vries R.P."/>
            <person name="Wiebenga A."/>
            <person name="Woodward S."/>
            <person name="Yakovlev I."/>
            <person name="Garbelotto M."/>
            <person name="Martin F."/>
            <person name="Grigoriev I.V."/>
            <person name="Stenlid J."/>
        </authorList>
    </citation>
    <scope>NUCLEOTIDE SEQUENCE [LARGE SCALE GENOMIC DNA]</scope>
    <source>
        <strain evidence="1 2">TC 32-1</strain>
    </source>
</reference>
<evidence type="ECO:0000313" key="1">
    <source>
        <dbReference type="EMBL" id="ETW82238.1"/>
    </source>
</evidence>
<dbReference type="EMBL" id="KI925458">
    <property type="protein sequence ID" value="ETW82238.1"/>
    <property type="molecule type" value="Genomic_DNA"/>
</dbReference>
<proteinExistence type="predicted"/>
<dbReference type="HOGENOM" id="CLU_1372365_0_0_1"/>
<organism evidence="1 2">
    <name type="scientific">Heterobasidion irregulare (strain TC 32-1)</name>
    <dbReference type="NCBI Taxonomy" id="747525"/>
    <lineage>
        <taxon>Eukaryota</taxon>
        <taxon>Fungi</taxon>
        <taxon>Dikarya</taxon>
        <taxon>Basidiomycota</taxon>
        <taxon>Agaricomycotina</taxon>
        <taxon>Agaricomycetes</taxon>
        <taxon>Russulales</taxon>
        <taxon>Bondarzewiaceae</taxon>
        <taxon>Heterobasidion</taxon>
        <taxon>Heterobasidion annosum species complex</taxon>
    </lineage>
</organism>
<keyword evidence="2" id="KW-1185">Reference proteome</keyword>
<name>W4K8X1_HETIT</name>
<dbReference type="InParanoid" id="W4K8X1"/>
<dbReference type="Proteomes" id="UP000030671">
    <property type="component" value="Unassembled WGS sequence"/>
</dbReference>
<accession>W4K8X1</accession>
<protein>
    <submittedName>
        <fullName evidence="1">Uncharacterized protein</fullName>
    </submittedName>
</protein>
<sequence>MPTALSLALSTLSDSAAPPTLSAILPHYIRFAGYPPTALPKQSGAPLSAAAQITSPIAVAALRAFEHALDKHPASSSLVRDLRRAYWRLRLGADIVPCRCCDAAMAAMVAGDAPPVKLARETERALWAFAEAEEDDRAEMRLRKMRKRRVAVLEPYPFVSAGSPPDGIVLETAMDKLDTYNPIDGQTSDGVARTFIDCF</sequence>
<evidence type="ECO:0000313" key="2">
    <source>
        <dbReference type="Proteomes" id="UP000030671"/>
    </source>
</evidence>
<dbReference type="KEGG" id="hir:HETIRDRAFT_115560"/>
<dbReference type="AlphaFoldDB" id="W4K8X1"/>